<evidence type="ECO:0000256" key="2">
    <source>
        <dbReference type="ARBA" id="ARBA00022801"/>
    </source>
</evidence>
<evidence type="ECO:0000256" key="1">
    <source>
        <dbReference type="ARBA" id="ARBA00001946"/>
    </source>
</evidence>
<comment type="cofactor">
    <cofactor evidence="1">
        <name>Mg(2+)</name>
        <dbReference type="ChEBI" id="CHEBI:18420"/>
    </cofactor>
</comment>
<dbReference type="InterPro" id="IPR000086">
    <property type="entry name" value="NUDIX_hydrolase_dom"/>
</dbReference>
<evidence type="ECO:0000259" key="3">
    <source>
        <dbReference type="PROSITE" id="PS51462"/>
    </source>
</evidence>
<organism evidence="4 5">
    <name type="scientific">Flavimaribacter sediminis</name>
    <dbReference type="NCBI Taxonomy" id="2865987"/>
    <lineage>
        <taxon>Bacteria</taxon>
        <taxon>Pseudomonadati</taxon>
        <taxon>Pseudomonadota</taxon>
        <taxon>Alphaproteobacteria</taxon>
        <taxon>Hyphomicrobiales</taxon>
        <taxon>Rhizobiaceae</taxon>
        <taxon>Flavimaribacter</taxon>
    </lineage>
</organism>
<dbReference type="Pfam" id="PF00293">
    <property type="entry name" value="NUDIX"/>
    <property type="match status" value="1"/>
</dbReference>
<sequence length="148" mass="16282">MLVRFLHLIHILKRPMTLGVRAAAFDAAGRVFLVRHTYIGGWYLPGGGVDAGESAYEALERELAEEGNLAIGAAAELFGFYFNRNASRRDHVALFVCRNVSQTAPLKGNAEIAEAGFFKTDALPDNTTEATRRRLAEVLEGQSVSRTW</sequence>
<dbReference type="InterPro" id="IPR020084">
    <property type="entry name" value="NUDIX_hydrolase_CS"/>
</dbReference>
<dbReference type="GO" id="GO:0016787">
    <property type="term" value="F:hydrolase activity"/>
    <property type="evidence" value="ECO:0007669"/>
    <property type="project" value="UniProtKB-KW"/>
</dbReference>
<dbReference type="RefSeq" id="WP_220229546.1">
    <property type="nucleotide sequence ID" value="NZ_JAICBX010000003.1"/>
</dbReference>
<dbReference type="SUPFAM" id="SSF55811">
    <property type="entry name" value="Nudix"/>
    <property type="match status" value="1"/>
</dbReference>
<accession>A0AAE2ZM85</accession>
<feature type="domain" description="Nudix hydrolase" evidence="3">
    <location>
        <begin position="15"/>
        <end position="140"/>
    </location>
</feature>
<dbReference type="PROSITE" id="PS51462">
    <property type="entry name" value="NUDIX"/>
    <property type="match status" value="1"/>
</dbReference>
<dbReference type="AlphaFoldDB" id="A0AAE2ZM85"/>
<keyword evidence="2" id="KW-0378">Hydrolase</keyword>
<gene>
    <name evidence="4" type="ORF">K1W69_16590</name>
</gene>
<dbReference type="PANTHER" id="PTHR43046">
    <property type="entry name" value="GDP-MANNOSE MANNOSYL HYDROLASE"/>
    <property type="match status" value="1"/>
</dbReference>
<reference evidence="4" key="1">
    <citation type="submission" date="2021-08" db="EMBL/GenBank/DDBJ databases">
        <title>Hoeflea bacterium WL0058 sp. nov., isolated from the sediment.</title>
        <authorList>
            <person name="Wang L."/>
            <person name="Zhang D."/>
        </authorList>
    </citation>
    <scope>NUCLEOTIDE SEQUENCE</scope>
    <source>
        <strain evidence="4">WL0058</strain>
    </source>
</reference>
<dbReference type="PROSITE" id="PS00893">
    <property type="entry name" value="NUDIX_BOX"/>
    <property type="match status" value="1"/>
</dbReference>
<evidence type="ECO:0000313" key="5">
    <source>
        <dbReference type="Proteomes" id="UP001196509"/>
    </source>
</evidence>
<comment type="caution">
    <text evidence="4">The sequence shown here is derived from an EMBL/GenBank/DDBJ whole genome shotgun (WGS) entry which is preliminary data.</text>
</comment>
<proteinExistence type="predicted"/>
<dbReference type="EMBL" id="JAICBX010000003">
    <property type="protein sequence ID" value="MBW8638816.1"/>
    <property type="molecule type" value="Genomic_DNA"/>
</dbReference>
<evidence type="ECO:0000313" key="4">
    <source>
        <dbReference type="EMBL" id="MBW8638816.1"/>
    </source>
</evidence>
<dbReference type="PANTHER" id="PTHR43046:SF2">
    <property type="entry name" value="8-OXO-DGTP DIPHOSPHATASE-RELATED"/>
    <property type="match status" value="1"/>
</dbReference>
<keyword evidence="5" id="KW-1185">Reference proteome</keyword>
<dbReference type="InterPro" id="IPR015797">
    <property type="entry name" value="NUDIX_hydrolase-like_dom_sf"/>
</dbReference>
<dbReference type="Proteomes" id="UP001196509">
    <property type="component" value="Unassembled WGS sequence"/>
</dbReference>
<name>A0AAE2ZM85_9HYPH</name>
<protein>
    <submittedName>
        <fullName evidence="4">NUDIX domain-containing protein</fullName>
    </submittedName>
</protein>
<dbReference type="Gene3D" id="3.90.79.10">
    <property type="entry name" value="Nucleoside Triphosphate Pyrophosphohydrolase"/>
    <property type="match status" value="1"/>
</dbReference>